<dbReference type="InterPro" id="IPR050703">
    <property type="entry name" value="Flavin_MAO"/>
</dbReference>
<reference evidence="3 4" key="1">
    <citation type="submission" date="2019-02" db="EMBL/GenBank/DDBJ databases">
        <title>Kribbella capetownensis sp. nov. and Kribbella speibonae sp. nov., isolated from soil.</title>
        <authorList>
            <person name="Curtis S.M."/>
            <person name="Norton I."/>
            <person name="Everest G.J."/>
            <person name="Meyers P.R."/>
        </authorList>
    </citation>
    <scope>NUCLEOTIDE SEQUENCE [LARGE SCALE GENOMIC DNA]</scope>
    <source>
        <strain evidence="3 4">YM55</strain>
    </source>
</reference>
<dbReference type="EMBL" id="SJKC01000003">
    <property type="protein sequence ID" value="TCC36431.1"/>
    <property type="molecule type" value="Genomic_DNA"/>
</dbReference>
<dbReference type="PANTHER" id="PTHR43563:SF1">
    <property type="entry name" value="AMINE OXIDASE [FLAVIN-CONTAINING] B"/>
    <property type="match status" value="1"/>
</dbReference>
<comment type="similarity">
    <text evidence="1">Belongs to the flavin monoamine oxidase family.</text>
</comment>
<evidence type="ECO:0000313" key="3">
    <source>
        <dbReference type="EMBL" id="TCC36431.1"/>
    </source>
</evidence>
<evidence type="ECO:0000256" key="1">
    <source>
        <dbReference type="ARBA" id="ARBA00005995"/>
    </source>
</evidence>
<dbReference type="Gene3D" id="3.50.50.60">
    <property type="entry name" value="FAD/NAD(P)-binding domain"/>
    <property type="match status" value="1"/>
</dbReference>
<dbReference type="AlphaFoldDB" id="A0A4R0IRL2"/>
<dbReference type="InterPro" id="IPR002937">
    <property type="entry name" value="Amino_oxidase"/>
</dbReference>
<feature type="domain" description="Amine oxidase" evidence="2">
    <location>
        <begin position="11"/>
        <end position="103"/>
    </location>
</feature>
<sequence length="107" mass="11424">MGTPRGTLDTPELRRKALTVAAVAAFGSRAADPVRFVEKDWMNERFIAGVQAAVPPGLITEAGSSMLTSKGPLHWCSSEQGTRWALTMNGAVESGDRIAANIIELIK</sequence>
<dbReference type="Pfam" id="PF01593">
    <property type="entry name" value="Amino_oxidase"/>
    <property type="match status" value="1"/>
</dbReference>
<evidence type="ECO:0000313" key="4">
    <source>
        <dbReference type="Proteomes" id="UP000294225"/>
    </source>
</evidence>
<dbReference type="InterPro" id="IPR036188">
    <property type="entry name" value="FAD/NAD-bd_sf"/>
</dbReference>
<comment type="caution">
    <text evidence="3">The sequence shown here is derived from an EMBL/GenBank/DDBJ whole genome shotgun (WGS) entry which is preliminary data.</text>
</comment>
<proteinExistence type="inferred from homology"/>
<dbReference type="Proteomes" id="UP000294225">
    <property type="component" value="Unassembled WGS sequence"/>
</dbReference>
<evidence type="ECO:0000259" key="2">
    <source>
        <dbReference type="Pfam" id="PF01593"/>
    </source>
</evidence>
<dbReference type="Gene3D" id="3.90.660.10">
    <property type="match status" value="1"/>
</dbReference>
<dbReference type="GO" id="GO:0016491">
    <property type="term" value="F:oxidoreductase activity"/>
    <property type="evidence" value="ECO:0007669"/>
    <property type="project" value="InterPro"/>
</dbReference>
<dbReference type="PANTHER" id="PTHR43563">
    <property type="entry name" value="AMINE OXIDASE"/>
    <property type="match status" value="1"/>
</dbReference>
<accession>A0A4R0IRL2</accession>
<name>A0A4R0IRL2_9ACTN</name>
<protein>
    <recommendedName>
        <fullName evidence="2">Amine oxidase domain-containing protein</fullName>
    </recommendedName>
</protein>
<organism evidence="3 4">
    <name type="scientific">Kribbella speibonae</name>
    <dbReference type="NCBI Taxonomy" id="1572660"/>
    <lineage>
        <taxon>Bacteria</taxon>
        <taxon>Bacillati</taxon>
        <taxon>Actinomycetota</taxon>
        <taxon>Actinomycetes</taxon>
        <taxon>Propionibacteriales</taxon>
        <taxon>Kribbellaceae</taxon>
        <taxon>Kribbella</taxon>
    </lineage>
</organism>
<gene>
    <name evidence="3" type="ORF">E0H92_27760</name>
</gene>